<dbReference type="Proteomes" id="UP000241769">
    <property type="component" value="Unassembled WGS sequence"/>
</dbReference>
<accession>A0A2P6MPR8</accession>
<dbReference type="Pfam" id="PF07690">
    <property type="entry name" value="MFS_1"/>
    <property type="match status" value="1"/>
</dbReference>
<keyword evidence="4 7" id="KW-1133">Transmembrane helix</keyword>
<feature type="transmembrane region" description="Helical" evidence="7">
    <location>
        <begin position="134"/>
        <end position="151"/>
    </location>
</feature>
<dbReference type="Gene3D" id="1.20.1250.20">
    <property type="entry name" value="MFS general substrate transporter like domains"/>
    <property type="match status" value="1"/>
</dbReference>
<dbReference type="OrthoDB" id="4369127at2759"/>
<dbReference type="EMBL" id="MDYQ01000574">
    <property type="protein sequence ID" value="PRP73685.1"/>
    <property type="molecule type" value="Genomic_DNA"/>
</dbReference>
<dbReference type="InParanoid" id="A0A2P6MPR8"/>
<feature type="transmembrane region" description="Helical" evidence="7">
    <location>
        <begin position="89"/>
        <end position="114"/>
    </location>
</feature>
<dbReference type="AlphaFoldDB" id="A0A2P6MPR8"/>
<keyword evidence="5 7" id="KW-0472">Membrane</keyword>
<protein>
    <submittedName>
        <fullName evidence="8">Major facilitator superfamily protein</fullName>
    </submittedName>
</protein>
<evidence type="ECO:0000256" key="3">
    <source>
        <dbReference type="ARBA" id="ARBA00022692"/>
    </source>
</evidence>
<feature type="region of interest" description="Disordered" evidence="6">
    <location>
        <begin position="1"/>
        <end position="37"/>
    </location>
</feature>
<dbReference type="SUPFAM" id="SSF103473">
    <property type="entry name" value="MFS general substrate transporter"/>
    <property type="match status" value="1"/>
</dbReference>
<keyword evidence="2" id="KW-0813">Transport</keyword>
<gene>
    <name evidence="8" type="ORF">PROFUN_16722</name>
</gene>
<keyword evidence="9" id="KW-1185">Reference proteome</keyword>
<reference evidence="8 9" key="1">
    <citation type="journal article" date="2018" name="Genome Biol. Evol.">
        <title>Multiple Roots of Fruiting Body Formation in Amoebozoa.</title>
        <authorList>
            <person name="Hillmann F."/>
            <person name="Forbes G."/>
            <person name="Novohradska S."/>
            <person name="Ferling I."/>
            <person name="Riege K."/>
            <person name="Groth M."/>
            <person name="Westermann M."/>
            <person name="Marz M."/>
            <person name="Spaller T."/>
            <person name="Winckler T."/>
            <person name="Schaap P."/>
            <person name="Glockner G."/>
        </authorList>
    </citation>
    <scope>NUCLEOTIDE SEQUENCE [LARGE SCALE GENOMIC DNA]</scope>
    <source>
        <strain evidence="8 9">Jena</strain>
    </source>
</reference>
<evidence type="ECO:0000256" key="5">
    <source>
        <dbReference type="ARBA" id="ARBA00023136"/>
    </source>
</evidence>
<evidence type="ECO:0000313" key="9">
    <source>
        <dbReference type="Proteomes" id="UP000241769"/>
    </source>
</evidence>
<comment type="caution">
    <text evidence="8">The sequence shown here is derived from an EMBL/GenBank/DDBJ whole genome shotgun (WGS) entry which is preliminary data.</text>
</comment>
<evidence type="ECO:0000256" key="7">
    <source>
        <dbReference type="SAM" id="Phobius"/>
    </source>
</evidence>
<organism evidence="8 9">
    <name type="scientific">Planoprotostelium fungivorum</name>
    <dbReference type="NCBI Taxonomy" id="1890364"/>
    <lineage>
        <taxon>Eukaryota</taxon>
        <taxon>Amoebozoa</taxon>
        <taxon>Evosea</taxon>
        <taxon>Variosea</taxon>
        <taxon>Cavosteliida</taxon>
        <taxon>Cavosteliaceae</taxon>
        <taxon>Planoprotostelium</taxon>
    </lineage>
</organism>
<dbReference type="GO" id="GO:0016020">
    <property type="term" value="C:membrane"/>
    <property type="evidence" value="ECO:0007669"/>
    <property type="project" value="UniProtKB-SubCell"/>
</dbReference>
<keyword evidence="3 7" id="KW-0812">Transmembrane</keyword>
<evidence type="ECO:0000256" key="4">
    <source>
        <dbReference type="ARBA" id="ARBA00022989"/>
    </source>
</evidence>
<evidence type="ECO:0000256" key="2">
    <source>
        <dbReference type="ARBA" id="ARBA00022448"/>
    </source>
</evidence>
<dbReference type="GO" id="GO:0022857">
    <property type="term" value="F:transmembrane transporter activity"/>
    <property type="evidence" value="ECO:0007669"/>
    <property type="project" value="InterPro"/>
</dbReference>
<evidence type="ECO:0000256" key="1">
    <source>
        <dbReference type="ARBA" id="ARBA00004141"/>
    </source>
</evidence>
<dbReference type="InterPro" id="IPR036259">
    <property type="entry name" value="MFS_trans_sf"/>
</dbReference>
<name>A0A2P6MPR8_9EUKA</name>
<evidence type="ECO:0000256" key="6">
    <source>
        <dbReference type="SAM" id="MobiDB-lite"/>
    </source>
</evidence>
<dbReference type="InterPro" id="IPR011701">
    <property type="entry name" value="MFS"/>
</dbReference>
<dbReference type="PANTHER" id="PTHR23504">
    <property type="entry name" value="MAJOR FACILITATOR SUPERFAMILY DOMAIN-CONTAINING PROTEIN 10"/>
    <property type="match status" value="1"/>
</dbReference>
<feature type="non-terminal residue" evidence="8">
    <location>
        <position position="222"/>
    </location>
</feature>
<feature type="transmembrane region" description="Helical" evidence="7">
    <location>
        <begin position="158"/>
        <end position="176"/>
    </location>
</feature>
<comment type="subcellular location">
    <subcellularLocation>
        <location evidence="1">Membrane</location>
        <topology evidence="1">Multi-pass membrane protein</topology>
    </subcellularLocation>
</comment>
<dbReference type="PANTHER" id="PTHR23504:SF15">
    <property type="entry name" value="MAJOR FACILITATOR SUPERFAMILY (MFS) PROFILE DOMAIN-CONTAINING PROTEIN"/>
    <property type="match status" value="1"/>
</dbReference>
<proteinExistence type="predicted"/>
<sequence length="222" mass="24416">MSSYLDSRFQSNRASLGRRSTNGSSRPSSIIDDTQPRSRRGSVLFGTFGDEDIQGAVGWPIAARLANEEPIDETIVETEKPKNWRDPHLFYIFPTVFFFSAAFNLSGPCVYWALHDLYNGNEALAGQTNGALTGVYTAFTLIGGPIWAVISNRIGRKIVIVISILSAMLDCGIFIWKDVPVPVLYVSKVLCGSTFSFFTVASAYVSDVSTPSNRAFGFSMIW</sequence>
<evidence type="ECO:0000313" key="8">
    <source>
        <dbReference type="EMBL" id="PRP73685.1"/>
    </source>
</evidence>
<feature type="compositionally biased region" description="Polar residues" evidence="6">
    <location>
        <begin position="1"/>
        <end position="32"/>
    </location>
</feature>